<dbReference type="Proteomes" id="UP000747542">
    <property type="component" value="Unassembled WGS sequence"/>
</dbReference>
<proteinExistence type="predicted"/>
<evidence type="ECO:0000313" key="2">
    <source>
        <dbReference type="EMBL" id="KAG7167340.1"/>
    </source>
</evidence>
<reference evidence="2" key="1">
    <citation type="journal article" date="2021" name="Sci. Adv.">
        <title>The American lobster genome reveals insights on longevity, neural, and immune adaptations.</title>
        <authorList>
            <person name="Polinski J.M."/>
            <person name="Zimin A.V."/>
            <person name="Clark K.F."/>
            <person name="Kohn A.B."/>
            <person name="Sadowski N."/>
            <person name="Timp W."/>
            <person name="Ptitsyn A."/>
            <person name="Khanna P."/>
            <person name="Romanova D.Y."/>
            <person name="Williams P."/>
            <person name="Greenwood S.J."/>
            <person name="Moroz L.L."/>
            <person name="Walt D.R."/>
            <person name="Bodnar A.G."/>
        </authorList>
    </citation>
    <scope>NUCLEOTIDE SEQUENCE</scope>
    <source>
        <strain evidence="2">GMGI-L3</strain>
    </source>
</reference>
<protein>
    <submittedName>
        <fullName evidence="2">Uncharacterized protein</fullName>
    </submittedName>
</protein>
<accession>A0A8J5JZF6</accession>
<feature type="compositionally biased region" description="Basic and acidic residues" evidence="1">
    <location>
        <begin position="1"/>
        <end position="33"/>
    </location>
</feature>
<comment type="caution">
    <text evidence="2">The sequence shown here is derived from an EMBL/GenBank/DDBJ whole genome shotgun (WGS) entry which is preliminary data.</text>
</comment>
<feature type="region of interest" description="Disordered" evidence="1">
    <location>
        <begin position="1"/>
        <end position="41"/>
    </location>
</feature>
<organism evidence="2 3">
    <name type="scientific">Homarus americanus</name>
    <name type="common">American lobster</name>
    <dbReference type="NCBI Taxonomy" id="6706"/>
    <lineage>
        <taxon>Eukaryota</taxon>
        <taxon>Metazoa</taxon>
        <taxon>Ecdysozoa</taxon>
        <taxon>Arthropoda</taxon>
        <taxon>Crustacea</taxon>
        <taxon>Multicrustacea</taxon>
        <taxon>Malacostraca</taxon>
        <taxon>Eumalacostraca</taxon>
        <taxon>Eucarida</taxon>
        <taxon>Decapoda</taxon>
        <taxon>Pleocyemata</taxon>
        <taxon>Astacidea</taxon>
        <taxon>Nephropoidea</taxon>
        <taxon>Nephropidae</taxon>
        <taxon>Homarus</taxon>
    </lineage>
</organism>
<evidence type="ECO:0000256" key="1">
    <source>
        <dbReference type="SAM" id="MobiDB-lite"/>
    </source>
</evidence>
<dbReference type="AlphaFoldDB" id="A0A8J5JZF6"/>
<sequence>MKDETHLHDGEGQSAPKRDSVFPDEKKDTHDTEQQQAVDEPEVVIRLSSTTAYNPWEVRVNYRSGQYEPVPRGDYLLQLMTLPSRVTHTRNLPPGTTTTIHRR</sequence>
<feature type="non-terminal residue" evidence="2">
    <location>
        <position position="103"/>
    </location>
</feature>
<keyword evidence="3" id="KW-1185">Reference proteome</keyword>
<evidence type="ECO:0000313" key="3">
    <source>
        <dbReference type="Proteomes" id="UP000747542"/>
    </source>
</evidence>
<name>A0A8J5JZF6_HOMAM</name>
<dbReference type="EMBL" id="JAHLQT010021643">
    <property type="protein sequence ID" value="KAG7167340.1"/>
    <property type="molecule type" value="Genomic_DNA"/>
</dbReference>
<gene>
    <name evidence="2" type="ORF">Hamer_G012782</name>
</gene>